<protein>
    <submittedName>
        <fullName evidence="3">FxsA protein</fullName>
    </submittedName>
</protein>
<comment type="caution">
    <text evidence="3">The sequence shown here is derived from an EMBL/GenBank/DDBJ whole genome shotgun (WGS) entry which is preliminary data.</text>
</comment>
<evidence type="ECO:0000256" key="1">
    <source>
        <dbReference type="SAM" id="MobiDB-lite"/>
    </source>
</evidence>
<dbReference type="PANTHER" id="PTHR35335:SF1">
    <property type="entry name" value="UPF0716 PROTEIN FXSA"/>
    <property type="match status" value="1"/>
</dbReference>
<dbReference type="eggNOG" id="COG3030">
    <property type="taxonomic scope" value="Bacteria"/>
</dbReference>
<dbReference type="AlphaFoldDB" id="S9PIM5"/>
<feature type="transmembrane region" description="Helical" evidence="2">
    <location>
        <begin position="71"/>
        <end position="100"/>
    </location>
</feature>
<sequence length="178" mass="19272">MSRFLLPLVLLPFVELYLLSLIAREVGVVPMLALVLLSGVIGASLARREGLRVLRRWQESVAQRRVPEEGLLGGVLVLAGGLLLVIPGVVSDVLGVLLLLPPTRRVVARWVRRGVERRMASGSIRVTTFSTGPFPGGPFGPPPVEPPFPPQQAPRQPRIERGAGPEVDAEFTEEKGPK</sequence>
<dbReference type="Pfam" id="PF04186">
    <property type="entry name" value="FxsA"/>
    <property type="match status" value="1"/>
</dbReference>
<dbReference type="InterPro" id="IPR007313">
    <property type="entry name" value="FxsA"/>
</dbReference>
<keyword evidence="2" id="KW-0472">Membrane</keyword>
<evidence type="ECO:0000313" key="3">
    <source>
        <dbReference type="EMBL" id="EPX62941.1"/>
    </source>
</evidence>
<feature type="transmembrane region" description="Helical" evidence="2">
    <location>
        <begin position="26"/>
        <end position="46"/>
    </location>
</feature>
<reference evidence="3" key="1">
    <citation type="submission" date="2013-05" db="EMBL/GenBank/DDBJ databases">
        <title>Genome assembly of Cystobacter fuscus DSM 2262.</title>
        <authorList>
            <person name="Sharma G."/>
            <person name="Khatri I."/>
            <person name="Kaur C."/>
            <person name="Mayilraj S."/>
            <person name="Subramanian S."/>
        </authorList>
    </citation>
    <scope>NUCLEOTIDE SEQUENCE [LARGE SCALE GENOMIC DNA]</scope>
    <source>
        <strain evidence="3">DSM 2262</strain>
    </source>
</reference>
<organism evidence="3 4">
    <name type="scientific">Cystobacter fuscus (strain ATCC 25194 / DSM 2262 / NBRC 100088 / M29)</name>
    <dbReference type="NCBI Taxonomy" id="1242864"/>
    <lineage>
        <taxon>Bacteria</taxon>
        <taxon>Pseudomonadati</taxon>
        <taxon>Myxococcota</taxon>
        <taxon>Myxococcia</taxon>
        <taxon>Myxococcales</taxon>
        <taxon>Cystobacterineae</taxon>
        <taxon>Archangiaceae</taxon>
        <taxon>Cystobacter</taxon>
    </lineage>
</organism>
<accession>S9PIM5</accession>
<evidence type="ECO:0000256" key="2">
    <source>
        <dbReference type="SAM" id="Phobius"/>
    </source>
</evidence>
<dbReference type="EMBL" id="ANAH02000006">
    <property type="protein sequence ID" value="EPX62941.1"/>
    <property type="molecule type" value="Genomic_DNA"/>
</dbReference>
<dbReference type="Proteomes" id="UP000011682">
    <property type="component" value="Unassembled WGS sequence"/>
</dbReference>
<keyword evidence="4" id="KW-1185">Reference proteome</keyword>
<dbReference type="RefSeq" id="WP_002626974.1">
    <property type="nucleotide sequence ID" value="NZ_ANAH02000006.1"/>
</dbReference>
<keyword evidence="2" id="KW-0812">Transmembrane</keyword>
<proteinExistence type="predicted"/>
<dbReference type="NCBIfam" id="NF008528">
    <property type="entry name" value="PRK11463.1-2"/>
    <property type="match status" value="1"/>
</dbReference>
<feature type="compositionally biased region" description="Pro residues" evidence="1">
    <location>
        <begin position="135"/>
        <end position="152"/>
    </location>
</feature>
<keyword evidence="2" id="KW-1133">Transmembrane helix</keyword>
<dbReference type="GO" id="GO:0016020">
    <property type="term" value="C:membrane"/>
    <property type="evidence" value="ECO:0007669"/>
    <property type="project" value="InterPro"/>
</dbReference>
<dbReference type="OrthoDB" id="9792788at2"/>
<feature type="region of interest" description="Disordered" evidence="1">
    <location>
        <begin position="126"/>
        <end position="178"/>
    </location>
</feature>
<gene>
    <name evidence="3" type="ORF">D187_006351</name>
</gene>
<evidence type="ECO:0000313" key="4">
    <source>
        <dbReference type="Proteomes" id="UP000011682"/>
    </source>
</evidence>
<dbReference type="PANTHER" id="PTHR35335">
    <property type="entry name" value="UPF0716 PROTEIN FXSA"/>
    <property type="match status" value="1"/>
</dbReference>
<name>S9PIM5_CYSF2</name>